<proteinExistence type="predicted"/>
<keyword evidence="2" id="KW-1185">Reference proteome</keyword>
<gene>
    <name evidence="1" type="ORF">BpHYR1_042502</name>
</gene>
<evidence type="ECO:0000313" key="1">
    <source>
        <dbReference type="EMBL" id="RNA40361.1"/>
    </source>
</evidence>
<evidence type="ECO:0000313" key="2">
    <source>
        <dbReference type="Proteomes" id="UP000276133"/>
    </source>
</evidence>
<dbReference type="Proteomes" id="UP000276133">
    <property type="component" value="Unassembled WGS sequence"/>
</dbReference>
<protein>
    <submittedName>
        <fullName evidence="1">Uncharacterized protein</fullName>
    </submittedName>
</protein>
<accession>A0A3M7SWZ9</accession>
<sequence length="159" mass="18934">MTESRHKPVSSSSLVKFVGIYEEFLSLSLIKIKSLSYFRLSKSDKFVQIFDIDEHSKHSHKQILFNQQIEKLEENFTNLEIDWNQGNTEIFNNHEYVFRPAQLVSDFSPNKHKHLFRLGYGFPSIWRRLAVLVNRFRSELKSIWLFCSVHTFLVSRHMP</sequence>
<dbReference type="AlphaFoldDB" id="A0A3M7SWZ9"/>
<reference evidence="1 2" key="1">
    <citation type="journal article" date="2018" name="Sci. Rep.">
        <title>Genomic signatures of local adaptation to the degree of environmental predictability in rotifers.</title>
        <authorList>
            <person name="Franch-Gras L."/>
            <person name="Hahn C."/>
            <person name="Garcia-Roger E.M."/>
            <person name="Carmona M.J."/>
            <person name="Serra M."/>
            <person name="Gomez A."/>
        </authorList>
    </citation>
    <scope>NUCLEOTIDE SEQUENCE [LARGE SCALE GENOMIC DNA]</scope>
    <source>
        <strain evidence="1">HYR1</strain>
    </source>
</reference>
<comment type="caution">
    <text evidence="1">The sequence shown here is derived from an EMBL/GenBank/DDBJ whole genome shotgun (WGS) entry which is preliminary data.</text>
</comment>
<organism evidence="1 2">
    <name type="scientific">Brachionus plicatilis</name>
    <name type="common">Marine rotifer</name>
    <name type="synonym">Brachionus muelleri</name>
    <dbReference type="NCBI Taxonomy" id="10195"/>
    <lineage>
        <taxon>Eukaryota</taxon>
        <taxon>Metazoa</taxon>
        <taxon>Spiralia</taxon>
        <taxon>Gnathifera</taxon>
        <taxon>Rotifera</taxon>
        <taxon>Eurotatoria</taxon>
        <taxon>Monogononta</taxon>
        <taxon>Pseudotrocha</taxon>
        <taxon>Ploima</taxon>
        <taxon>Brachionidae</taxon>
        <taxon>Brachionus</taxon>
    </lineage>
</organism>
<dbReference type="EMBL" id="REGN01000651">
    <property type="protein sequence ID" value="RNA40361.1"/>
    <property type="molecule type" value="Genomic_DNA"/>
</dbReference>
<name>A0A3M7SWZ9_BRAPC</name>